<feature type="non-terminal residue" evidence="1">
    <location>
        <position position="1"/>
    </location>
</feature>
<name>A0ABN7WRP7_GIGMA</name>
<sequence length="133" mass="15095">LKYTFANVEITDDILNEEKHTPSFHYKESSNNDSNKSDFEISKTLTNNHQIDSNKVTSTNSLNNLLQNAQNEPVMTGLLAFLLDLHLKTLSSWNEKTQEEAKAELTHQFELLIATNLEQTMASTSETSKNSYI</sequence>
<organism evidence="1 2">
    <name type="scientific">Gigaspora margarita</name>
    <dbReference type="NCBI Taxonomy" id="4874"/>
    <lineage>
        <taxon>Eukaryota</taxon>
        <taxon>Fungi</taxon>
        <taxon>Fungi incertae sedis</taxon>
        <taxon>Mucoromycota</taxon>
        <taxon>Glomeromycotina</taxon>
        <taxon>Glomeromycetes</taxon>
        <taxon>Diversisporales</taxon>
        <taxon>Gigasporaceae</taxon>
        <taxon>Gigaspora</taxon>
    </lineage>
</organism>
<evidence type="ECO:0000313" key="2">
    <source>
        <dbReference type="Proteomes" id="UP000789901"/>
    </source>
</evidence>
<reference evidence="1 2" key="1">
    <citation type="submission" date="2021-06" db="EMBL/GenBank/DDBJ databases">
        <authorList>
            <person name="Kallberg Y."/>
            <person name="Tangrot J."/>
            <person name="Rosling A."/>
        </authorList>
    </citation>
    <scope>NUCLEOTIDE SEQUENCE [LARGE SCALE GENOMIC DNA]</scope>
    <source>
        <strain evidence="1 2">120-4 pot B 10/14</strain>
    </source>
</reference>
<evidence type="ECO:0000313" key="1">
    <source>
        <dbReference type="EMBL" id="CAG8838677.1"/>
    </source>
</evidence>
<accession>A0ABN7WRP7</accession>
<dbReference type="EMBL" id="CAJVQB010058661">
    <property type="protein sequence ID" value="CAG8838677.1"/>
    <property type="molecule type" value="Genomic_DNA"/>
</dbReference>
<keyword evidence="2" id="KW-1185">Reference proteome</keyword>
<gene>
    <name evidence="1" type="ORF">GMARGA_LOCUS34096</name>
</gene>
<proteinExistence type="predicted"/>
<protein>
    <submittedName>
        <fullName evidence="1">40686_t:CDS:1</fullName>
    </submittedName>
</protein>
<dbReference type="Proteomes" id="UP000789901">
    <property type="component" value="Unassembled WGS sequence"/>
</dbReference>
<comment type="caution">
    <text evidence="1">The sequence shown here is derived from an EMBL/GenBank/DDBJ whole genome shotgun (WGS) entry which is preliminary data.</text>
</comment>